<reference evidence="3 4" key="1">
    <citation type="journal article" date="2019" name="ACS Chem. Biol.">
        <title>Identification and Mobilization of a Cryptic Antibiotic Biosynthesis Gene Locus from a Human-Pathogenic Nocardia Isolate.</title>
        <authorList>
            <person name="Herisse M."/>
            <person name="Ishida K."/>
            <person name="Porter J.L."/>
            <person name="Howden B."/>
            <person name="Hertweck C."/>
            <person name="Stinear T.P."/>
            <person name="Pidot S.J."/>
        </authorList>
    </citation>
    <scope>NUCLEOTIDE SEQUENCE [LARGE SCALE GENOMIC DNA]</scope>
    <source>
        <strain evidence="3 4">AUSMDU00012717</strain>
    </source>
</reference>
<dbReference type="InterPro" id="IPR032407">
    <property type="entry name" value="MHB"/>
</dbReference>
<organism evidence="3 4">
    <name type="scientific">Nocardia arthritidis</name>
    <dbReference type="NCBI Taxonomy" id="228602"/>
    <lineage>
        <taxon>Bacteria</taxon>
        <taxon>Bacillati</taxon>
        <taxon>Actinomycetota</taxon>
        <taxon>Actinomycetes</taxon>
        <taxon>Mycobacteriales</taxon>
        <taxon>Nocardiaceae</taxon>
        <taxon>Nocardia</taxon>
    </lineage>
</organism>
<evidence type="ECO:0000313" key="3">
    <source>
        <dbReference type="EMBL" id="QIS11811.1"/>
    </source>
</evidence>
<dbReference type="Pfam" id="PF16525">
    <property type="entry name" value="MHB"/>
    <property type="match status" value="1"/>
</dbReference>
<feature type="chain" id="PRO_5038818287" evidence="1">
    <location>
        <begin position="32"/>
        <end position="113"/>
    </location>
</feature>
<dbReference type="AlphaFoldDB" id="A0A6G9YF14"/>
<name>A0A6G9YF14_9NOCA</name>
<keyword evidence="1" id="KW-0732">Signal</keyword>
<dbReference type="InterPro" id="IPR038378">
    <property type="entry name" value="MHB_sf"/>
</dbReference>
<proteinExistence type="predicted"/>
<sequence length="113" mass="12054">MNRRKRVGGALLAAGVLGVTLVTGFGAGAAAADPVQCNPQARAQALAQSRSNVSAYLAGHPDVAAEVAKIKGLPKDQRKQERHEYFRSHPAVANDMKAALQPIRDYRQACHPK</sequence>
<evidence type="ECO:0000259" key="2">
    <source>
        <dbReference type="Pfam" id="PF16525"/>
    </source>
</evidence>
<feature type="signal peptide" evidence="1">
    <location>
        <begin position="1"/>
        <end position="31"/>
    </location>
</feature>
<accession>A0A6G9YF14</accession>
<protein>
    <submittedName>
        <fullName evidence="3">Hemophore-related protein</fullName>
    </submittedName>
</protein>
<dbReference type="NCBIfam" id="TIGR04529">
    <property type="entry name" value="MTB_hemophore"/>
    <property type="match status" value="1"/>
</dbReference>
<evidence type="ECO:0000313" key="4">
    <source>
        <dbReference type="Proteomes" id="UP000503540"/>
    </source>
</evidence>
<dbReference type="GO" id="GO:0020037">
    <property type="term" value="F:heme binding"/>
    <property type="evidence" value="ECO:0007669"/>
    <property type="project" value="InterPro"/>
</dbReference>
<dbReference type="Gene3D" id="1.20.20.20">
    <property type="entry name" value="Haemophore, haem-binding domain"/>
    <property type="match status" value="1"/>
</dbReference>
<dbReference type="KEGG" id="nah:F5544_19715"/>
<keyword evidence="4" id="KW-1185">Reference proteome</keyword>
<feature type="domain" description="Haemophore haem-binding" evidence="2">
    <location>
        <begin position="36"/>
        <end position="111"/>
    </location>
</feature>
<dbReference type="EMBL" id="CP046172">
    <property type="protein sequence ID" value="QIS11811.1"/>
    <property type="molecule type" value="Genomic_DNA"/>
</dbReference>
<dbReference type="RefSeq" id="WP_167474571.1">
    <property type="nucleotide sequence ID" value="NZ_CP046172.1"/>
</dbReference>
<dbReference type="Proteomes" id="UP000503540">
    <property type="component" value="Chromosome"/>
</dbReference>
<evidence type="ECO:0000256" key="1">
    <source>
        <dbReference type="SAM" id="SignalP"/>
    </source>
</evidence>
<gene>
    <name evidence="3" type="ORF">F5544_19715</name>
</gene>